<accession>A0AA96F7J6</accession>
<dbReference type="InterPro" id="IPR009045">
    <property type="entry name" value="Zn_M74/Hedgehog-like"/>
</dbReference>
<proteinExistence type="predicted"/>
<keyword evidence="2" id="KW-0121">Carboxypeptidase</keyword>
<sequence>MNLTTLIFYLKAHGLNWGTREHRRTSVIAFQEAFTWWDLKVDGIPGAETLKAFKHGAKFGHRISPHFKISEFRCACGGKYGHHRNEVHVHRDLVRVLERVRARHYPHGLGITNGWRCAGYNRAVHGIAGSAHTVGRAADIPRRAAPKTFTGLGAHGIGYKASHGLVTHVDVATNLPTDHIFREDY</sequence>
<dbReference type="EMBL" id="CP134879">
    <property type="protein sequence ID" value="WNM25248.1"/>
    <property type="molecule type" value="Genomic_DNA"/>
</dbReference>
<protein>
    <submittedName>
        <fullName evidence="2">D-Ala-D-Ala carboxypeptidase family metallohydrolase</fullName>
    </submittedName>
</protein>
<dbReference type="Pfam" id="PF08291">
    <property type="entry name" value="Peptidase_M15_3"/>
    <property type="match status" value="1"/>
</dbReference>
<evidence type="ECO:0000259" key="1">
    <source>
        <dbReference type="Pfam" id="PF08291"/>
    </source>
</evidence>
<keyword evidence="2" id="KW-0645">Protease</keyword>
<feature type="domain" description="Peptidase M15A C-terminal" evidence="1">
    <location>
        <begin position="65"/>
        <end position="142"/>
    </location>
</feature>
<dbReference type="Gene3D" id="3.30.1380.10">
    <property type="match status" value="1"/>
</dbReference>
<dbReference type="AlphaFoldDB" id="A0AA96F7J6"/>
<name>A0AA96F7J6_9MICO</name>
<reference evidence="2 3" key="1">
    <citation type="submission" date="2023-09" db="EMBL/GenBank/DDBJ databases">
        <title>Demequina sp. a novel bacteria isolated from Capsicum annuum.</title>
        <authorList>
            <person name="Humaira Z."/>
            <person name="Lee J."/>
            <person name="Cho D."/>
        </authorList>
    </citation>
    <scope>NUCLEOTIDE SEQUENCE [LARGE SCALE GENOMIC DNA]</scope>
    <source>
        <strain evidence="2 3">OYTSA14</strain>
    </source>
</reference>
<dbReference type="InterPro" id="IPR013230">
    <property type="entry name" value="Peptidase_M15A_C"/>
</dbReference>
<dbReference type="Proteomes" id="UP001304125">
    <property type="component" value="Chromosome"/>
</dbReference>
<dbReference type="GO" id="GO:0004180">
    <property type="term" value="F:carboxypeptidase activity"/>
    <property type="evidence" value="ECO:0007669"/>
    <property type="project" value="UniProtKB-KW"/>
</dbReference>
<keyword evidence="2" id="KW-0378">Hydrolase</keyword>
<organism evidence="2 3">
    <name type="scientific">Demequina capsici</name>
    <dbReference type="NCBI Taxonomy" id="3075620"/>
    <lineage>
        <taxon>Bacteria</taxon>
        <taxon>Bacillati</taxon>
        <taxon>Actinomycetota</taxon>
        <taxon>Actinomycetes</taxon>
        <taxon>Micrococcales</taxon>
        <taxon>Demequinaceae</taxon>
        <taxon>Demequina</taxon>
    </lineage>
</organism>
<gene>
    <name evidence="2" type="ORF">RN606_03615</name>
</gene>
<dbReference type="RefSeq" id="WP_313500055.1">
    <property type="nucleotide sequence ID" value="NZ_CP134879.1"/>
</dbReference>
<evidence type="ECO:0000313" key="2">
    <source>
        <dbReference type="EMBL" id="WNM25248.1"/>
    </source>
</evidence>
<evidence type="ECO:0000313" key="3">
    <source>
        <dbReference type="Proteomes" id="UP001304125"/>
    </source>
</evidence>
<keyword evidence="3" id="KW-1185">Reference proteome</keyword>
<dbReference type="SUPFAM" id="SSF55166">
    <property type="entry name" value="Hedgehog/DD-peptidase"/>
    <property type="match status" value="1"/>
</dbReference>